<evidence type="ECO:0000313" key="4">
    <source>
        <dbReference type="WBParaSite" id="SMTH1_29240.1"/>
    </source>
</evidence>
<keyword evidence="1" id="KW-0175">Coiled coil</keyword>
<dbReference type="AlphaFoldDB" id="A0AA85B4E2"/>
<accession>A0AA85B4E2</accession>
<reference evidence="4" key="1">
    <citation type="submission" date="2023-11" db="UniProtKB">
        <authorList>
            <consortium name="WormBaseParasite"/>
        </authorList>
    </citation>
    <scope>IDENTIFICATION</scope>
</reference>
<evidence type="ECO:0000256" key="2">
    <source>
        <dbReference type="SAM" id="MobiDB-lite"/>
    </source>
</evidence>
<dbReference type="Proteomes" id="UP000050791">
    <property type="component" value="Unassembled WGS sequence"/>
</dbReference>
<sequence>MTDAETMTDPIESPDIKSTLPQQSTDSDAVLLSTLQNEIARLVKEVVIYQQRSENLKSRLDTANKKLSDSKSKAADETKLLQQTLDTQSEKLYSLESENSRLEKELKDVLQKAEIHHRKSEEAEHKLTQRLEELEVLRLDISSFRSKCEALENGNSVLRGEKDILTLKFDELSNKHSSVLSELSASQSQCNVLRRQISEYDDRLRQINDQHQIVVDDMKNQLTSLLYNHETKEKSHINMINTLEAKLEKLTNENNELNKLLKLHESELEHLRTVEKVTVIQRTNEDKFMQTVDDIQNNDPQTDDGESSSIHYETIVKMNDHTGQTESDQFIIKSSEYKSLQSQVDHYKSALDATESMLSKLQTSVNEEEARWHKALDAANIENELLKTKSIKLEAALNELIEDRNTLTTTIEELRKNREFNHCNLIEPSTDNSLTSISTEKKLNNSSSISPSPSSPLSTSATTTDDADEQNMSKSELIRLVAKLRNLVEVERNALKQEQSLSAELRTKLNDTDSHDDQNYKYSNNNCSDENTCLINNPTETIENAINCHNNSETDDVKSEQLNNCFDVISKIPDCIPQHEISSNDSGYIVLSNGIHKELNGQTNHDQIDSNNADDNN</sequence>
<feature type="coiled-coil region" evidence="1">
    <location>
        <begin position="32"/>
        <end position="137"/>
    </location>
</feature>
<feature type="compositionally biased region" description="Low complexity" evidence="2">
    <location>
        <begin position="446"/>
        <end position="464"/>
    </location>
</feature>
<feature type="coiled-coil region" evidence="1">
    <location>
        <begin position="351"/>
        <end position="417"/>
    </location>
</feature>
<proteinExistence type="predicted"/>
<name>A0AA85B4E2_9TREM</name>
<feature type="coiled-coil region" evidence="1">
    <location>
        <begin position="190"/>
        <end position="274"/>
    </location>
</feature>
<dbReference type="WBParaSite" id="SMTH1_29240.1">
    <property type="protein sequence ID" value="SMTH1_29240.1"/>
    <property type="gene ID" value="SMTH1_29240"/>
</dbReference>
<evidence type="ECO:0000256" key="1">
    <source>
        <dbReference type="SAM" id="Coils"/>
    </source>
</evidence>
<feature type="region of interest" description="Disordered" evidence="2">
    <location>
        <begin position="439"/>
        <end position="471"/>
    </location>
</feature>
<dbReference type="SUPFAM" id="SSF57997">
    <property type="entry name" value="Tropomyosin"/>
    <property type="match status" value="1"/>
</dbReference>
<organism evidence="3 4">
    <name type="scientific">Schistosoma mattheei</name>
    <dbReference type="NCBI Taxonomy" id="31246"/>
    <lineage>
        <taxon>Eukaryota</taxon>
        <taxon>Metazoa</taxon>
        <taxon>Spiralia</taxon>
        <taxon>Lophotrochozoa</taxon>
        <taxon>Platyhelminthes</taxon>
        <taxon>Trematoda</taxon>
        <taxon>Digenea</taxon>
        <taxon>Strigeidida</taxon>
        <taxon>Schistosomatoidea</taxon>
        <taxon>Schistosomatidae</taxon>
        <taxon>Schistosoma</taxon>
    </lineage>
</organism>
<protein>
    <submittedName>
        <fullName evidence="4">Uncharacterized protein</fullName>
    </submittedName>
</protein>
<feature type="region of interest" description="Disordered" evidence="2">
    <location>
        <begin position="1"/>
        <end position="24"/>
    </location>
</feature>
<evidence type="ECO:0000313" key="3">
    <source>
        <dbReference type="Proteomes" id="UP000050791"/>
    </source>
</evidence>